<evidence type="ECO:0000313" key="2">
    <source>
        <dbReference type="Proteomes" id="UP000297872"/>
    </source>
</evidence>
<gene>
    <name evidence="1" type="ORF">EXN75_13585</name>
</gene>
<reference evidence="1 2" key="1">
    <citation type="submission" date="2019-02" db="EMBL/GenBank/DDBJ databases">
        <title>Draft Genome Sequence of the Prevotella sp. BCRC 81118, Isolated from Human Feces.</title>
        <authorList>
            <person name="Huang C.-H."/>
        </authorList>
    </citation>
    <scope>NUCLEOTIDE SEQUENCE [LARGE SCALE GENOMIC DNA]</scope>
    <source>
        <strain evidence="1 2">BCRC 81118</strain>
    </source>
</reference>
<proteinExistence type="predicted"/>
<dbReference type="OrthoDB" id="1114533at2"/>
<dbReference type="Proteomes" id="UP000297872">
    <property type="component" value="Unassembled WGS sequence"/>
</dbReference>
<dbReference type="GeneID" id="302996299"/>
<dbReference type="EMBL" id="SGVY01000046">
    <property type="protein sequence ID" value="TFH76377.1"/>
    <property type="molecule type" value="Genomic_DNA"/>
</dbReference>
<comment type="caution">
    <text evidence="1">The sequence shown here is derived from an EMBL/GenBank/DDBJ whole genome shotgun (WGS) entry which is preliminary data.</text>
</comment>
<name>A0A4Y8V8L6_9BACT</name>
<protein>
    <submittedName>
        <fullName evidence="1">Uncharacterized protein</fullName>
    </submittedName>
</protein>
<organism evidence="1 2">
    <name type="scientific">Segatella hominis</name>
    <dbReference type="NCBI Taxonomy" id="2518605"/>
    <lineage>
        <taxon>Bacteria</taxon>
        <taxon>Pseudomonadati</taxon>
        <taxon>Bacteroidota</taxon>
        <taxon>Bacteroidia</taxon>
        <taxon>Bacteroidales</taxon>
        <taxon>Prevotellaceae</taxon>
        <taxon>Segatella</taxon>
    </lineage>
</organism>
<dbReference type="RefSeq" id="WP_134844216.1">
    <property type="nucleotide sequence ID" value="NZ_DAWDDY010000062.1"/>
</dbReference>
<keyword evidence="2" id="KW-1185">Reference proteome</keyword>
<evidence type="ECO:0000313" key="1">
    <source>
        <dbReference type="EMBL" id="TFH76377.1"/>
    </source>
</evidence>
<sequence length="232" mass="27352">MPYRRLPKTDTARLKALKTLLDNNDTYTVRERFIDWKTINKAQPAYDKLLTASEQYKVNLKAQTRFTGKIDKLQKNAMMYISHFLQVLFLAVERGEIKRSCLTLYGLDEEASAVPHLKTIDGLLDWGQKIIAGEKARLKQGGRPIYNPTIGMVSTHYDIYCEAIERQRILQDRVNDSIEKLRLLRPAVDEVILDLWNQIEHHFVNEPPETRFNHCREYGIVYYYRRHEPHIY</sequence>
<accession>A0A4Y8V8L6</accession>
<dbReference type="AlphaFoldDB" id="A0A4Y8V8L6"/>